<keyword evidence="2" id="KW-1185">Reference proteome</keyword>
<comment type="caution">
    <text evidence="1">The sequence shown here is derived from an EMBL/GenBank/DDBJ whole genome shotgun (WGS) entry which is preliminary data.</text>
</comment>
<evidence type="ECO:0000313" key="1">
    <source>
        <dbReference type="EMBL" id="KAJ7323296.1"/>
    </source>
</evidence>
<organism evidence="1 2">
    <name type="scientific">Mycena albidolilacea</name>
    <dbReference type="NCBI Taxonomy" id="1033008"/>
    <lineage>
        <taxon>Eukaryota</taxon>
        <taxon>Fungi</taxon>
        <taxon>Dikarya</taxon>
        <taxon>Basidiomycota</taxon>
        <taxon>Agaricomycotina</taxon>
        <taxon>Agaricomycetes</taxon>
        <taxon>Agaricomycetidae</taxon>
        <taxon>Agaricales</taxon>
        <taxon>Marasmiineae</taxon>
        <taxon>Mycenaceae</taxon>
        <taxon>Mycena</taxon>
    </lineage>
</organism>
<dbReference type="Gene3D" id="3.80.10.10">
    <property type="entry name" value="Ribonuclease Inhibitor"/>
    <property type="match status" value="1"/>
</dbReference>
<accession>A0AAD7EGR3</accession>
<evidence type="ECO:0000313" key="2">
    <source>
        <dbReference type="Proteomes" id="UP001218218"/>
    </source>
</evidence>
<evidence type="ECO:0008006" key="3">
    <source>
        <dbReference type="Google" id="ProtNLM"/>
    </source>
</evidence>
<reference evidence="1" key="1">
    <citation type="submission" date="2023-03" db="EMBL/GenBank/DDBJ databases">
        <title>Massive genome expansion in bonnet fungi (Mycena s.s.) driven by repeated elements and novel gene families across ecological guilds.</title>
        <authorList>
            <consortium name="Lawrence Berkeley National Laboratory"/>
            <person name="Harder C.B."/>
            <person name="Miyauchi S."/>
            <person name="Viragh M."/>
            <person name="Kuo A."/>
            <person name="Thoen E."/>
            <person name="Andreopoulos B."/>
            <person name="Lu D."/>
            <person name="Skrede I."/>
            <person name="Drula E."/>
            <person name="Henrissat B."/>
            <person name="Morin E."/>
            <person name="Kohler A."/>
            <person name="Barry K."/>
            <person name="LaButti K."/>
            <person name="Morin E."/>
            <person name="Salamov A."/>
            <person name="Lipzen A."/>
            <person name="Mereny Z."/>
            <person name="Hegedus B."/>
            <person name="Baldrian P."/>
            <person name="Stursova M."/>
            <person name="Weitz H."/>
            <person name="Taylor A."/>
            <person name="Grigoriev I.V."/>
            <person name="Nagy L.G."/>
            <person name="Martin F."/>
            <person name="Kauserud H."/>
        </authorList>
    </citation>
    <scope>NUCLEOTIDE SEQUENCE</scope>
    <source>
        <strain evidence="1">CBHHK002</strain>
    </source>
</reference>
<protein>
    <recommendedName>
        <fullName evidence="3">F-box domain-containing protein</fullName>
    </recommendedName>
</protein>
<sequence length="393" mass="44021">MPRRRTPRELSSRHPPAIIDVFPTEIITKIVQAAPRADQQTFCLVSRYCHQVSLPVLYQVIVLRFDRKAALGAFCSSLVAQPARAEAIRSLTFLDGCIPGESEDLHNLLAESMKLMTNLERLSFDRVSNYWQKQSRMFPRLSLLTFENLRRCSLDGVSAQVSHPATDSDGAVASFLTRHREITHLSLSASIIAASTICVSLPNLQYYDGPSELLTEISTSGLKGAQLMWSSGPPGLDIGRSIGALKSLTNPDLPFILSNAFYVFQDDFKEILVSLSSYLWHTTSLQLKLRSHPQMSEYSLINQQSIHEITECLPRLSRLVYLTVDYSDRALYLEEMGVGAEIDPGTLQAWADACPTLEACSLYDRAWKKVDGKWVRCHIREFRAKAGCSAFDI</sequence>
<dbReference type="InterPro" id="IPR032675">
    <property type="entry name" value="LRR_dom_sf"/>
</dbReference>
<name>A0AAD7EGR3_9AGAR</name>
<dbReference type="EMBL" id="JARIHO010000047">
    <property type="protein sequence ID" value="KAJ7323296.1"/>
    <property type="molecule type" value="Genomic_DNA"/>
</dbReference>
<proteinExistence type="predicted"/>
<dbReference type="AlphaFoldDB" id="A0AAD7EGR3"/>
<gene>
    <name evidence="1" type="ORF">DFH08DRAFT_887868</name>
</gene>
<dbReference type="Proteomes" id="UP001218218">
    <property type="component" value="Unassembled WGS sequence"/>
</dbReference>